<feature type="domain" description="FAD-binding" evidence="4">
    <location>
        <begin position="4"/>
        <end position="341"/>
    </location>
</feature>
<organism evidence="5 6">
    <name type="scientific">Nocardia tenerifensis</name>
    <dbReference type="NCBI Taxonomy" id="228006"/>
    <lineage>
        <taxon>Bacteria</taxon>
        <taxon>Bacillati</taxon>
        <taxon>Actinomycetota</taxon>
        <taxon>Actinomycetes</taxon>
        <taxon>Mycobacteriales</taxon>
        <taxon>Nocardiaceae</taxon>
        <taxon>Nocardia</taxon>
    </lineage>
</organism>
<reference evidence="5 6" key="1">
    <citation type="submission" date="2018-05" db="EMBL/GenBank/DDBJ databases">
        <title>Genomic Encyclopedia of Type Strains, Phase IV (KMG-IV): sequencing the most valuable type-strain genomes for metagenomic binning, comparative biology and taxonomic classification.</title>
        <authorList>
            <person name="Goeker M."/>
        </authorList>
    </citation>
    <scope>NUCLEOTIDE SEQUENCE [LARGE SCALE GENOMIC DNA]</scope>
    <source>
        <strain evidence="5 6">DSM 44704</strain>
    </source>
</reference>
<dbReference type="Gene3D" id="3.50.50.60">
    <property type="entry name" value="FAD/NAD(P)-binding domain"/>
    <property type="match status" value="1"/>
</dbReference>
<evidence type="ECO:0000313" key="6">
    <source>
        <dbReference type="Proteomes" id="UP000247569"/>
    </source>
</evidence>
<evidence type="ECO:0000256" key="2">
    <source>
        <dbReference type="ARBA" id="ARBA00022630"/>
    </source>
</evidence>
<dbReference type="EMBL" id="QJKF01000001">
    <property type="protein sequence ID" value="PXX70665.1"/>
    <property type="molecule type" value="Genomic_DNA"/>
</dbReference>
<comment type="caution">
    <text evidence="5">The sequence shown here is derived from an EMBL/GenBank/DDBJ whole genome shotgun (WGS) entry which is preliminary data.</text>
</comment>
<keyword evidence="2" id="KW-0285">Flavoprotein</keyword>
<dbReference type="SUPFAM" id="SSF51905">
    <property type="entry name" value="FAD/NAD(P)-binding domain"/>
    <property type="match status" value="1"/>
</dbReference>
<dbReference type="InterPro" id="IPR036188">
    <property type="entry name" value="FAD/NAD-bd_sf"/>
</dbReference>
<evidence type="ECO:0000256" key="3">
    <source>
        <dbReference type="ARBA" id="ARBA00022827"/>
    </source>
</evidence>
<proteinExistence type="predicted"/>
<dbReference type="OrthoDB" id="8670884at2"/>
<comment type="cofactor">
    <cofactor evidence="1">
        <name>FAD</name>
        <dbReference type="ChEBI" id="CHEBI:57692"/>
    </cofactor>
</comment>
<sequence length="543" mass="58142">MNSCDVLIIGAGPTGLSLACELARRGVTHLIVDRRDGPATEPRALVLWSGAHESLLALGVDPDDLAQGVELHGATYWSRGRRIGRIGFGSLADRTVPMPISLPQPAVEAALHARYRALGGKVRWHTAFERIEVADATRTTALLIDRGAAETVTTQWIVGADGAHSRVRGAAGIPFEGATYPESFVLVDGALTSAEESRTEAQYHLHPDGVTVVVPLPDGLHRVFLSFDPGPDAPAAGLTLESVNALLHARALDRFTVRQADWISDFRIHRRLASRYIEDRVVLVGDAAHIHSPVGGQGMNTGIQDAVNLGWKLAAHLEHGLGESLVHSYEVERRPVAQQVSKVSNVQTRLWTLRKPWHRAIRDGGITAVGVLRPVTGRIVASLAQIDLDYGHSPLTTSGTARTGLMPGRRLGHYPIWIDGRAGAVRQRLADPRPLVIAAGAAANELAVIASESDGRVQTLAIADRLDRFDADFTLPIGIDRDGALFRDLGSTGLALIRPDGYIAAVSTGTTTREPFHRLLAQLAGATRRHSDSANPAEAGTAS</sequence>
<dbReference type="Gene3D" id="3.30.70.2450">
    <property type="match status" value="1"/>
</dbReference>
<accession>A0A318KCK6</accession>
<dbReference type="RefSeq" id="WP_083894475.1">
    <property type="nucleotide sequence ID" value="NZ_QJKF01000001.1"/>
</dbReference>
<gene>
    <name evidence="5" type="ORF">DFR70_10184</name>
</gene>
<dbReference type="InterPro" id="IPR002938">
    <property type="entry name" value="FAD-bd"/>
</dbReference>
<protein>
    <submittedName>
        <fullName evidence="5">2-polyprenyl-6-methoxyphenol hydroxylase-like FAD-dependent oxidoreductase</fullName>
    </submittedName>
</protein>
<dbReference type="PANTHER" id="PTHR43004:SF19">
    <property type="entry name" value="BINDING MONOOXYGENASE, PUTATIVE (JCVI)-RELATED"/>
    <property type="match status" value="1"/>
</dbReference>
<name>A0A318KCK6_9NOCA</name>
<dbReference type="GO" id="GO:0071949">
    <property type="term" value="F:FAD binding"/>
    <property type="evidence" value="ECO:0007669"/>
    <property type="project" value="InterPro"/>
</dbReference>
<dbReference type="Gene3D" id="3.40.30.120">
    <property type="match status" value="1"/>
</dbReference>
<keyword evidence="3" id="KW-0274">FAD</keyword>
<keyword evidence="6" id="KW-1185">Reference proteome</keyword>
<dbReference type="InterPro" id="IPR050641">
    <property type="entry name" value="RIFMO-like"/>
</dbReference>
<dbReference type="AlphaFoldDB" id="A0A318KCK6"/>
<dbReference type="Proteomes" id="UP000247569">
    <property type="component" value="Unassembled WGS sequence"/>
</dbReference>
<evidence type="ECO:0000256" key="1">
    <source>
        <dbReference type="ARBA" id="ARBA00001974"/>
    </source>
</evidence>
<evidence type="ECO:0000259" key="4">
    <source>
        <dbReference type="Pfam" id="PF01494"/>
    </source>
</evidence>
<dbReference type="PRINTS" id="PR00420">
    <property type="entry name" value="RNGMNOXGNASE"/>
</dbReference>
<dbReference type="Pfam" id="PF21274">
    <property type="entry name" value="Rng_hyd_C"/>
    <property type="match status" value="1"/>
</dbReference>
<dbReference type="GO" id="GO:0016709">
    <property type="term" value="F:oxidoreductase activity, acting on paired donors, with incorporation or reduction of molecular oxygen, NAD(P)H as one donor, and incorporation of one atom of oxygen"/>
    <property type="evidence" value="ECO:0007669"/>
    <property type="project" value="UniProtKB-ARBA"/>
</dbReference>
<dbReference type="PANTHER" id="PTHR43004">
    <property type="entry name" value="TRK SYSTEM POTASSIUM UPTAKE PROTEIN"/>
    <property type="match status" value="1"/>
</dbReference>
<evidence type="ECO:0000313" key="5">
    <source>
        <dbReference type="EMBL" id="PXX70665.1"/>
    </source>
</evidence>
<dbReference type="Pfam" id="PF01494">
    <property type="entry name" value="FAD_binding_3"/>
    <property type="match status" value="1"/>
</dbReference>